<dbReference type="WBParaSite" id="RSKR_0000555525.1">
    <property type="protein sequence ID" value="RSKR_0000555525.1"/>
    <property type="gene ID" value="RSKR_0000555525"/>
</dbReference>
<protein>
    <submittedName>
        <fullName evidence="2">60S ribosomal protein L23a</fullName>
    </submittedName>
</protein>
<proteinExistence type="predicted"/>
<reference evidence="2" key="1">
    <citation type="submission" date="2016-11" db="UniProtKB">
        <authorList>
            <consortium name="WormBaseParasite"/>
        </authorList>
    </citation>
    <scope>IDENTIFICATION</scope>
    <source>
        <strain evidence="2">KR3021</strain>
    </source>
</reference>
<sequence>MAPVIAKKATKTQPRVHNKTTYKFVVDCKAPVDDGILKTQSFEAINKYDAIFVGIVGAASDAEINCPPICFLEKEFKMYQTSSQKDVNQVISCPMNAIYISQTKIPKFLKLMAIMNRKCQL</sequence>
<evidence type="ECO:0000313" key="2">
    <source>
        <dbReference type="WBParaSite" id="RSKR_0000555525.1"/>
    </source>
</evidence>
<accession>A0AC35TXJ6</accession>
<organism evidence="1 2">
    <name type="scientific">Rhabditophanes sp. KR3021</name>
    <dbReference type="NCBI Taxonomy" id="114890"/>
    <lineage>
        <taxon>Eukaryota</taxon>
        <taxon>Metazoa</taxon>
        <taxon>Ecdysozoa</taxon>
        <taxon>Nematoda</taxon>
        <taxon>Chromadorea</taxon>
        <taxon>Rhabditida</taxon>
        <taxon>Tylenchina</taxon>
        <taxon>Panagrolaimomorpha</taxon>
        <taxon>Strongyloidoidea</taxon>
        <taxon>Alloionematidae</taxon>
        <taxon>Rhabditophanes</taxon>
    </lineage>
</organism>
<name>A0AC35TXJ6_9BILA</name>
<evidence type="ECO:0000313" key="1">
    <source>
        <dbReference type="Proteomes" id="UP000095286"/>
    </source>
</evidence>
<dbReference type="Proteomes" id="UP000095286">
    <property type="component" value="Unplaced"/>
</dbReference>